<comment type="caution">
    <text evidence="1">The sequence shown here is derived from an EMBL/GenBank/DDBJ whole genome shotgun (WGS) entry which is preliminary data.</text>
</comment>
<dbReference type="Proteomes" id="UP001153678">
    <property type="component" value="Unassembled WGS sequence"/>
</dbReference>
<organism evidence="1 2">
    <name type="scientific">Funneliformis geosporum</name>
    <dbReference type="NCBI Taxonomy" id="1117311"/>
    <lineage>
        <taxon>Eukaryota</taxon>
        <taxon>Fungi</taxon>
        <taxon>Fungi incertae sedis</taxon>
        <taxon>Mucoromycota</taxon>
        <taxon>Glomeromycotina</taxon>
        <taxon>Glomeromycetes</taxon>
        <taxon>Glomerales</taxon>
        <taxon>Glomeraceae</taxon>
        <taxon>Funneliformis</taxon>
    </lineage>
</organism>
<name>A0A9W4SWM2_9GLOM</name>
<evidence type="ECO:0000313" key="2">
    <source>
        <dbReference type="Proteomes" id="UP001153678"/>
    </source>
</evidence>
<protein>
    <submittedName>
        <fullName evidence="1">16313_t:CDS:1</fullName>
    </submittedName>
</protein>
<gene>
    <name evidence="1" type="ORF">FWILDA_LOCUS11401</name>
</gene>
<dbReference type="EMBL" id="CAMKVN010003220">
    <property type="protein sequence ID" value="CAI2184078.1"/>
    <property type="molecule type" value="Genomic_DNA"/>
</dbReference>
<dbReference type="AlphaFoldDB" id="A0A9W4SWM2"/>
<accession>A0A9W4SWM2</accession>
<evidence type="ECO:0000313" key="1">
    <source>
        <dbReference type="EMBL" id="CAI2184078.1"/>
    </source>
</evidence>
<sequence>MPYYFILPDSKPKWTIDIFMSSLLNDNIFDLSGKNLIILVKMIENESDHFHIVKFLNIEIQIVGLQKDYIYYDIIEKSYGMQLDVLLDGTV</sequence>
<proteinExistence type="predicted"/>
<reference evidence="1" key="1">
    <citation type="submission" date="2022-08" db="EMBL/GenBank/DDBJ databases">
        <authorList>
            <person name="Kallberg Y."/>
            <person name="Tangrot J."/>
            <person name="Rosling A."/>
        </authorList>
    </citation>
    <scope>NUCLEOTIDE SEQUENCE</scope>
    <source>
        <strain evidence="1">Wild A</strain>
    </source>
</reference>
<keyword evidence="2" id="KW-1185">Reference proteome</keyword>